<organism evidence="1 2">
    <name type="scientific">Owenia fusiformis</name>
    <name type="common">Polychaete worm</name>
    <dbReference type="NCBI Taxonomy" id="6347"/>
    <lineage>
        <taxon>Eukaryota</taxon>
        <taxon>Metazoa</taxon>
        <taxon>Spiralia</taxon>
        <taxon>Lophotrochozoa</taxon>
        <taxon>Annelida</taxon>
        <taxon>Polychaeta</taxon>
        <taxon>Sedentaria</taxon>
        <taxon>Canalipalpata</taxon>
        <taxon>Sabellida</taxon>
        <taxon>Oweniida</taxon>
        <taxon>Oweniidae</taxon>
        <taxon>Owenia</taxon>
    </lineage>
</organism>
<keyword evidence="2" id="KW-1185">Reference proteome</keyword>
<comment type="caution">
    <text evidence="1">The sequence shown here is derived from an EMBL/GenBank/DDBJ whole genome shotgun (WGS) entry which is preliminary data.</text>
</comment>
<sequence>KKSFDSINGDAGFAKKSFDSINGDAGFVKKAVGNFLRGHPGFADGKPKRHFDSIDSFSSFVKKLAGKHRYKRSLDSISYHGDFGSRFAKRNFLPLYNMERRNPFEEGYYYHNNRPVFFKRFDSNSRGNGVSGYAKRHFDSINGPSGFAKKSFDSIDGMSGLVKKSFDSIDGISGFSKKSFDSISGNALAGFAKRYFDSIDGTGMSRLTKRSLDKRRPLDRIDRPNDWRMILSPQLKENSRVKRDQAAVLKKN</sequence>
<evidence type="ECO:0000313" key="2">
    <source>
        <dbReference type="Proteomes" id="UP000749559"/>
    </source>
</evidence>
<dbReference type="EMBL" id="CAIIXF020000001">
    <property type="protein sequence ID" value="CAH1775763.1"/>
    <property type="molecule type" value="Genomic_DNA"/>
</dbReference>
<accession>A0A8J1TRI0</accession>
<name>A0A8J1TRI0_OWEFU</name>
<feature type="non-terminal residue" evidence="1">
    <location>
        <position position="1"/>
    </location>
</feature>
<reference evidence="1" key="1">
    <citation type="submission" date="2022-03" db="EMBL/GenBank/DDBJ databases">
        <authorList>
            <person name="Martin C."/>
        </authorList>
    </citation>
    <scope>NUCLEOTIDE SEQUENCE</scope>
</reference>
<dbReference type="OrthoDB" id="6093641at2759"/>
<gene>
    <name evidence="1" type="ORF">OFUS_LOCUS3021</name>
</gene>
<evidence type="ECO:0000313" key="1">
    <source>
        <dbReference type="EMBL" id="CAH1775763.1"/>
    </source>
</evidence>
<protein>
    <submittedName>
        <fullName evidence="1">Uncharacterized protein</fullName>
    </submittedName>
</protein>
<dbReference type="Proteomes" id="UP000749559">
    <property type="component" value="Unassembled WGS sequence"/>
</dbReference>
<dbReference type="AlphaFoldDB" id="A0A8J1TRI0"/>
<proteinExistence type="predicted"/>